<dbReference type="Gene3D" id="6.10.140.1340">
    <property type="match status" value="1"/>
</dbReference>
<dbReference type="InterPro" id="IPR001763">
    <property type="entry name" value="Rhodanese-like_dom"/>
</dbReference>
<accession>A0A7X6IDH0</accession>
<dbReference type="SMART" id="SM00450">
    <property type="entry name" value="RHOD"/>
    <property type="match status" value="1"/>
</dbReference>
<keyword evidence="1" id="KW-1133">Transmembrane helix</keyword>
<dbReference type="PROSITE" id="PS50206">
    <property type="entry name" value="RHODANESE_3"/>
    <property type="match status" value="1"/>
</dbReference>
<dbReference type="PANTHER" id="PTHR43031:SF1">
    <property type="entry name" value="PYRIDINE NUCLEOTIDE-DISULPHIDE OXIDOREDUCTASE"/>
    <property type="match status" value="1"/>
</dbReference>
<dbReference type="AlphaFoldDB" id="A0A7X6IDH0"/>
<keyword evidence="1" id="KW-0812">Transmembrane</keyword>
<dbReference type="InterPro" id="IPR021309">
    <property type="entry name" value="YgaP-like_TM"/>
</dbReference>
<gene>
    <name evidence="3" type="ORF">MNODULE_22660</name>
</gene>
<proteinExistence type="predicted"/>
<dbReference type="Gene3D" id="3.40.250.10">
    <property type="entry name" value="Rhodanese-like domain"/>
    <property type="match status" value="1"/>
</dbReference>
<dbReference type="EMBL" id="VTOW01000008">
    <property type="protein sequence ID" value="NKE73566.1"/>
    <property type="molecule type" value="Genomic_DNA"/>
</dbReference>
<dbReference type="Pfam" id="PF11127">
    <property type="entry name" value="YgaP-like_TM"/>
    <property type="match status" value="1"/>
</dbReference>
<keyword evidence="4" id="KW-1185">Reference proteome</keyword>
<name>A0A7X6IDH0_9BACT</name>
<evidence type="ECO:0000313" key="3">
    <source>
        <dbReference type="EMBL" id="NKE73566.1"/>
    </source>
</evidence>
<sequence>MNRSSEISVGQLHDKMASKEPLNLIDVREFPEFAAGRLPGARLIPLREIDRRGAEIDPTLPTYVFCRTGRRSAEAREKLLSLGFGEVRNVAGGIVAWQKAGYLLEKEARAPWSLERQVRVAAGSLVLLGALLAVLVEGRLVWLSAFVGAGLVFAGVTDFCGMSLLLARLPWNRPSNRADGRLECVRH</sequence>
<reference evidence="3 4" key="1">
    <citation type="journal article" date="2020" name="Nature">
        <title>Bacterial chemolithoautotrophy via manganese oxidation.</title>
        <authorList>
            <person name="Yu H."/>
            <person name="Leadbetter J.R."/>
        </authorList>
    </citation>
    <scope>NUCLEOTIDE SEQUENCE [LARGE SCALE GENOMIC DNA]</scope>
    <source>
        <strain evidence="3 4">Mn-1</strain>
    </source>
</reference>
<protein>
    <submittedName>
        <fullName evidence="3">Rhodanese-like domain-containing protein</fullName>
    </submittedName>
</protein>
<dbReference type="Proteomes" id="UP000534783">
    <property type="component" value="Unassembled WGS sequence"/>
</dbReference>
<dbReference type="SUPFAM" id="SSF52821">
    <property type="entry name" value="Rhodanese/Cell cycle control phosphatase"/>
    <property type="match status" value="1"/>
</dbReference>
<evidence type="ECO:0000256" key="1">
    <source>
        <dbReference type="SAM" id="Phobius"/>
    </source>
</evidence>
<dbReference type="InterPro" id="IPR050229">
    <property type="entry name" value="GlpE_sulfurtransferase"/>
</dbReference>
<feature type="transmembrane region" description="Helical" evidence="1">
    <location>
        <begin position="142"/>
        <end position="167"/>
    </location>
</feature>
<comment type="caution">
    <text evidence="3">The sequence shown here is derived from an EMBL/GenBank/DDBJ whole genome shotgun (WGS) entry which is preliminary data.</text>
</comment>
<dbReference type="RefSeq" id="WP_168063527.1">
    <property type="nucleotide sequence ID" value="NZ_VTOW01000008.1"/>
</dbReference>
<feature type="transmembrane region" description="Helical" evidence="1">
    <location>
        <begin position="118"/>
        <end position="136"/>
    </location>
</feature>
<feature type="domain" description="Rhodanese" evidence="2">
    <location>
        <begin position="18"/>
        <end position="106"/>
    </location>
</feature>
<keyword evidence="1" id="KW-0472">Membrane</keyword>
<dbReference type="CDD" id="cd00158">
    <property type="entry name" value="RHOD"/>
    <property type="match status" value="1"/>
</dbReference>
<dbReference type="PANTHER" id="PTHR43031">
    <property type="entry name" value="FAD-DEPENDENT OXIDOREDUCTASE"/>
    <property type="match status" value="1"/>
</dbReference>
<dbReference type="Pfam" id="PF00581">
    <property type="entry name" value="Rhodanese"/>
    <property type="match status" value="1"/>
</dbReference>
<evidence type="ECO:0000259" key="2">
    <source>
        <dbReference type="PROSITE" id="PS50206"/>
    </source>
</evidence>
<organism evidence="3 4">
    <name type="scientific">Candidatus Manganitrophus noduliformans</name>
    <dbReference type="NCBI Taxonomy" id="2606439"/>
    <lineage>
        <taxon>Bacteria</taxon>
        <taxon>Pseudomonadati</taxon>
        <taxon>Nitrospirota</taxon>
        <taxon>Nitrospiria</taxon>
        <taxon>Candidatus Troglogloeales</taxon>
        <taxon>Candidatus Manganitrophaceae</taxon>
        <taxon>Candidatus Manganitrophus</taxon>
    </lineage>
</organism>
<evidence type="ECO:0000313" key="4">
    <source>
        <dbReference type="Proteomes" id="UP000534783"/>
    </source>
</evidence>
<dbReference type="InterPro" id="IPR036873">
    <property type="entry name" value="Rhodanese-like_dom_sf"/>
</dbReference>